<proteinExistence type="inferred from homology"/>
<accession>A0AAJ0CSS8</accession>
<evidence type="ECO:0000256" key="3">
    <source>
        <dbReference type="SAM" id="SignalP"/>
    </source>
</evidence>
<feature type="chain" id="PRO_5042576508" description="6-phosphogluconolactonase" evidence="3">
    <location>
        <begin position="17"/>
        <end position="388"/>
    </location>
</feature>
<evidence type="ECO:0000313" key="5">
    <source>
        <dbReference type="Proteomes" id="UP001251528"/>
    </source>
</evidence>
<keyword evidence="3" id="KW-0732">Signal</keyword>
<feature type="signal peptide" evidence="3">
    <location>
        <begin position="1"/>
        <end position="16"/>
    </location>
</feature>
<sequence length="388" mass="40795">MLKKLLFAAATAAAATLPPRNMASTRAAPSKVLLSGPSNIMIADFDGSKFGVALNKQVPGAPTWMAYAKPDLLYAVDENSATTSLFHIDLAGNKIEQSANTTGSNGVVHLAFNKDHTRMVGAAYGSSAIDVFDVSNGGLKYIKSVKSNDNTGPVGDRQEKAHPHQAVLDPTGRYFAVPDLGTDRILILDSDKDSFEVINHVPIEPAGCGPRHGAFFPAGAAKATHYIVLCEIKNVVNVYSLKYGGDKGIEFFTEQSISTFPSATPPKAAAGELVIAPDSKSVYASNRLTGEATDNIAHFRVVQQSAEGSATCQIKLELVGLTSTGGKLPRMFSISEDGQFVLVGNQDGDLGVVALKRNPDGTLEKNPAASIPANTLPNGKGPAFVQQA</sequence>
<comment type="caution">
    <text evidence="4">The sequence shown here is derived from an EMBL/GenBank/DDBJ whole genome shotgun (WGS) entry which is preliminary data.</text>
</comment>
<dbReference type="InterPro" id="IPR015943">
    <property type="entry name" value="WD40/YVTN_repeat-like_dom_sf"/>
</dbReference>
<evidence type="ECO:0000256" key="1">
    <source>
        <dbReference type="ARBA" id="ARBA00005564"/>
    </source>
</evidence>
<dbReference type="Proteomes" id="UP001251528">
    <property type="component" value="Unassembled WGS sequence"/>
</dbReference>
<organism evidence="4 5">
    <name type="scientific">Conoideocrella luteorostrata</name>
    <dbReference type="NCBI Taxonomy" id="1105319"/>
    <lineage>
        <taxon>Eukaryota</taxon>
        <taxon>Fungi</taxon>
        <taxon>Dikarya</taxon>
        <taxon>Ascomycota</taxon>
        <taxon>Pezizomycotina</taxon>
        <taxon>Sordariomycetes</taxon>
        <taxon>Hypocreomycetidae</taxon>
        <taxon>Hypocreales</taxon>
        <taxon>Clavicipitaceae</taxon>
        <taxon>Conoideocrella</taxon>
    </lineage>
</organism>
<dbReference type="Pfam" id="PF10282">
    <property type="entry name" value="Lactonase"/>
    <property type="match status" value="1"/>
</dbReference>
<protein>
    <recommendedName>
        <fullName evidence="6">6-phosphogluconolactonase</fullName>
    </recommendedName>
</protein>
<dbReference type="GO" id="GO:0017057">
    <property type="term" value="F:6-phosphogluconolactonase activity"/>
    <property type="evidence" value="ECO:0007669"/>
    <property type="project" value="TreeGrafter"/>
</dbReference>
<keyword evidence="5" id="KW-1185">Reference proteome</keyword>
<evidence type="ECO:0008006" key="6">
    <source>
        <dbReference type="Google" id="ProtNLM"/>
    </source>
</evidence>
<dbReference type="InterPro" id="IPR019405">
    <property type="entry name" value="Lactonase_7-beta_prop"/>
</dbReference>
<evidence type="ECO:0000313" key="4">
    <source>
        <dbReference type="EMBL" id="KAK2605894.1"/>
    </source>
</evidence>
<name>A0AAJ0CSS8_9HYPO</name>
<dbReference type="Gene3D" id="2.130.10.10">
    <property type="entry name" value="YVTN repeat-like/Quinoprotein amine dehydrogenase"/>
    <property type="match status" value="1"/>
</dbReference>
<dbReference type="EMBL" id="JASWJB010000050">
    <property type="protein sequence ID" value="KAK2605894.1"/>
    <property type="molecule type" value="Genomic_DNA"/>
</dbReference>
<dbReference type="InterPro" id="IPR011048">
    <property type="entry name" value="Haem_d1_sf"/>
</dbReference>
<dbReference type="SUPFAM" id="SSF51004">
    <property type="entry name" value="C-terminal (heme d1) domain of cytochrome cd1-nitrite reductase"/>
    <property type="match status" value="1"/>
</dbReference>
<gene>
    <name evidence="4" type="ORF">QQS21_003734</name>
</gene>
<reference evidence="4" key="1">
    <citation type="submission" date="2023-06" db="EMBL/GenBank/DDBJ databases">
        <title>Conoideocrella luteorostrata (Hypocreales: Clavicipitaceae), a potential biocontrol fungus for elongate hemlock scale in United States Christmas tree production areas.</title>
        <authorList>
            <person name="Barrett H."/>
            <person name="Lovett B."/>
            <person name="Macias A.M."/>
            <person name="Stajich J.E."/>
            <person name="Kasson M.T."/>
        </authorList>
    </citation>
    <scope>NUCLEOTIDE SEQUENCE</scope>
    <source>
        <strain evidence="4">ARSEF 14590</strain>
    </source>
</reference>
<dbReference type="PANTHER" id="PTHR30344">
    <property type="entry name" value="6-PHOSPHOGLUCONOLACTONASE-RELATED"/>
    <property type="match status" value="1"/>
</dbReference>
<dbReference type="InterPro" id="IPR050282">
    <property type="entry name" value="Cycloisomerase_2"/>
</dbReference>
<comment type="similarity">
    <text evidence="1">Belongs to the cycloisomerase 2 family.</text>
</comment>
<feature type="region of interest" description="Disordered" evidence="2">
    <location>
        <begin position="359"/>
        <end position="388"/>
    </location>
</feature>
<evidence type="ECO:0000256" key="2">
    <source>
        <dbReference type="SAM" id="MobiDB-lite"/>
    </source>
</evidence>
<dbReference type="PANTHER" id="PTHR30344:SF1">
    <property type="entry name" value="6-PHOSPHOGLUCONOLACTONASE"/>
    <property type="match status" value="1"/>
</dbReference>
<dbReference type="AlphaFoldDB" id="A0AAJ0CSS8"/>